<evidence type="ECO:0000256" key="1">
    <source>
        <dbReference type="SAM" id="Phobius"/>
    </source>
</evidence>
<comment type="caution">
    <text evidence="2">The sequence shown here is derived from an EMBL/GenBank/DDBJ whole genome shotgun (WGS) entry which is preliminary data.</text>
</comment>
<evidence type="ECO:0000313" key="2">
    <source>
        <dbReference type="EMBL" id="CAG7720459.1"/>
    </source>
</evidence>
<keyword evidence="1" id="KW-0472">Membrane</keyword>
<gene>
    <name evidence="2" type="ORF">AFUS01_LOCUS9735</name>
</gene>
<accession>A0A8J2K5H4</accession>
<proteinExistence type="predicted"/>
<dbReference type="AlphaFoldDB" id="A0A8J2K5H4"/>
<dbReference type="EMBL" id="CAJVCH010070821">
    <property type="protein sequence ID" value="CAG7720459.1"/>
    <property type="molecule type" value="Genomic_DNA"/>
</dbReference>
<feature type="transmembrane region" description="Helical" evidence="1">
    <location>
        <begin position="43"/>
        <end position="60"/>
    </location>
</feature>
<keyword evidence="1" id="KW-0812">Transmembrane</keyword>
<organism evidence="2 3">
    <name type="scientific">Allacma fusca</name>
    <dbReference type="NCBI Taxonomy" id="39272"/>
    <lineage>
        <taxon>Eukaryota</taxon>
        <taxon>Metazoa</taxon>
        <taxon>Ecdysozoa</taxon>
        <taxon>Arthropoda</taxon>
        <taxon>Hexapoda</taxon>
        <taxon>Collembola</taxon>
        <taxon>Symphypleona</taxon>
        <taxon>Sminthuridae</taxon>
        <taxon>Allacma</taxon>
    </lineage>
</organism>
<sequence length="84" mass="9273">MLIPLDFPLTGGNRCRNLLSSKTFRPSPGSALSSANPLENPEFLSWMILIVGAGGPLFYWEMYFYLSKTPTSLAFNPPNSRSTS</sequence>
<keyword evidence="1" id="KW-1133">Transmembrane helix</keyword>
<evidence type="ECO:0000313" key="3">
    <source>
        <dbReference type="Proteomes" id="UP000708208"/>
    </source>
</evidence>
<keyword evidence="3" id="KW-1185">Reference proteome</keyword>
<dbReference type="Proteomes" id="UP000708208">
    <property type="component" value="Unassembled WGS sequence"/>
</dbReference>
<name>A0A8J2K5H4_9HEXA</name>
<protein>
    <submittedName>
        <fullName evidence="2">Uncharacterized protein</fullName>
    </submittedName>
</protein>
<reference evidence="2" key="1">
    <citation type="submission" date="2021-06" db="EMBL/GenBank/DDBJ databases">
        <authorList>
            <person name="Hodson N. C."/>
            <person name="Mongue J. A."/>
            <person name="Jaron S. K."/>
        </authorList>
    </citation>
    <scope>NUCLEOTIDE SEQUENCE</scope>
</reference>